<keyword evidence="13" id="KW-1185">Reference proteome</keyword>
<dbReference type="GO" id="GO:0006423">
    <property type="term" value="P:cysteinyl-tRNA aminoacylation"/>
    <property type="evidence" value="ECO:0007669"/>
    <property type="project" value="TreeGrafter"/>
</dbReference>
<feature type="domain" description="tRNA synthetases class I catalytic" evidence="11">
    <location>
        <begin position="40"/>
        <end position="339"/>
    </location>
</feature>
<proteinExistence type="inferred from homology"/>
<evidence type="ECO:0000256" key="10">
    <source>
        <dbReference type="HAMAP-Rule" id="MF_01697"/>
    </source>
</evidence>
<comment type="caution">
    <text evidence="12">The sequence shown here is derived from an EMBL/GenBank/DDBJ whole genome shotgun (WGS) entry which is preliminary data.</text>
</comment>
<dbReference type="GO" id="GO:0004817">
    <property type="term" value="F:cysteine-tRNA ligase activity"/>
    <property type="evidence" value="ECO:0007669"/>
    <property type="project" value="TreeGrafter"/>
</dbReference>
<feature type="binding site" evidence="10">
    <location>
        <position position="259"/>
    </location>
    <ligand>
        <name>Zn(2+)</name>
        <dbReference type="ChEBI" id="CHEBI:29105"/>
    </ligand>
</feature>
<evidence type="ECO:0000256" key="2">
    <source>
        <dbReference type="ARBA" id="ARBA00007723"/>
    </source>
</evidence>
<dbReference type="Proteomes" id="UP000258522">
    <property type="component" value="Unassembled WGS sequence"/>
</dbReference>
<comment type="subunit">
    <text evidence="3 10">Monomer.</text>
</comment>
<evidence type="ECO:0000256" key="1">
    <source>
        <dbReference type="ARBA" id="ARBA00003679"/>
    </source>
</evidence>
<reference evidence="12 13" key="1">
    <citation type="submission" date="2018-07" db="EMBL/GenBank/DDBJ databases">
        <title>Whole genome sequence of Mycobacterium uberis.</title>
        <authorList>
            <person name="Benjak A."/>
        </authorList>
    </citation>
    <scope>NUCLEOTIDE SEQUENCE [LARGE SCALE GENOMIC DNA]</scope>
    <source>
        <strain evidence="12 13">Jura</strain>
    </source>
</reference>
<dbReference type="PANTHER" id="PTHR10890:SF3">
    <property type="entry name" value="CYSTEINE--TRNA LIGASE, CYTOPLASMIC"/>
    <property type="match status" value="1"/>
</dbReference>
<dbReference type="HAMAP" id="MF_01697">
    <property type="entry name" value="MshC"/>
    <property type="match status" value="1"/>
</dbReference>
<keyword evidence="6 10" id="KW-0547">Nucleotide-binding</keyword>
<feature type="binding site" evidence="10">
    <location>
        <position position="62"/>
    </location>
    <ligand>
        <name>L-cysteinyl-5'-AMP</name>
        <dbReference type="ChEBI" id="CHEBI:144924"/>
    </ligand>
</feature>
<evidence type="ECO:0000256" key="9">
    <source>
        <dbReference type="ARBA" id="ARBA00048350"/>
    </source>
</evidence>
<comment type="caution">
    <text evidence="10">Lacks conserved residue(s) required for the propagation of feature annotation.</text>
</comment>
<dbReference type="InterPro" id="IPR014729">
    <property type="entry name" value="Rossmann-like_a/b/a_fold"/>
</dbReference>
<feature type="short sequence motif" description="'KMSKS' region" evidence="10">
    <location>
        <begin position="292"/>
        <end position="296"/>
    </location>
</feature>
<evidence type="ECO:0000256" key="8">
    <source>
        <dbReference type="ARBA" id="ARBA00022840"/>
    </source>
</evidence>
<dbReference type="PRINTS" id="PR00983">
    <property type="entry name" value="TRNASYNTHCYS"/>
</dbReference>
<dbReference type="AlphaFoldDB" id="A0A3E1HBN1"/>
<dbReference type="NCBIfam" id="TIGR03447">
    <property type="entry name" value="mycothiol_MshC"/>
    <property type="match status" value="1"/>
</dbReference>
<evidence type="ECO:0000256" key="3">
    <source>
        <dbReference type="ARBA" id="ARBA00011245"/>
    </source>
</evidence>
<evidence type="ECO:0000313" key="13">
    <source>
        <dbReference type="Proteomes" id="UP000258522"/>
    </source>
</evidence>
<dbReference type="GO" id="GO:0010125">
    <property type="term" value="P:mycothiol biosynthetic process"/>
    <property type="evidence" value="ECO:0007669"/>
    <property type="project" value="UniProtKB-UniRule"/>
</dbReference>
<dbReference type="RefSeq" id="WP_116541107.1">
    <property type="nucleotide sequence ID" value="NZ_QAYL01000053.1"/>
</dbReference>
<comment type="cofactor">
    <cofactor evidence="10">
        <name>Zn(2+)</name>
        <dbReference type="ChEBI" id="CHEBI:29105"/>
    </cofactor>
    <text evidence="10">Binds 1 zinc ion per subunit.</text>
</comment>
<feature type="binding site" evidence="10">
    <location>
        <begin position="47"/>
        <end position="50"/>
    </location>
    <ligand>
        <name>L-cysteinyl-5'-AMP</name>
        <dbReference type="ChEBI" id="CHEBI:144924"/>
    </ligand>
</feature>
<comment type="catalytic activity">
    <reaction evidence="9 10">
        <text>1D-myo-inositol 2-amino-2-deoxy-alpha-D-glucopyranoside + L-cysteine + ATP = 1D-myo-inositol 2-(L-cysteinylamino)-2-deoxy-alpha-D-glucopyranoside + AMP + diphosphate + H(+)</text>
        <dbReference type="Rhea" id="RHEA:26176"/>
        <dbReference type="ChEBI" id="CHEBI:15378"/>
        <dbReference type="ChEBI" id="CHEBI:30616"/>
        <dbReference type="ChEBI" id="CHEBI:33019"/>
        <dbReference type="ChEBI" id="CHEBI:35235"/>
        <dbReference type="ChEBI" id="CHEBI:58886"/>
        <dbReference type="ChEBI" id="CHEBI:58887"/>
        <dbReference type="ChEBI" id="CHEBI:456215"/>
        <dbReference type="EC" id="6.3.1.13"/>
    </reaction>
</comment>
<feature type="binding site" evidence="10">
    <location>
        <position position="47"/>
    </location>
    <ligand>
        <name>Zn(2+)</name>
        <dbReference type="ChEBI" id="CHEBI:29105"/>
    </ligand>
</feature>
<dbReference type="InterPro" id="IPR032678">
    <property type="entry name" value="tRNA-synt_1_cat_dom"/>
</dbReference>
<keyword evidence="4 10" id="KW-0436">Ligase</keyword>
<feature type="binding site" evidence="10">
    <location>
        <begin position="85"/>
        <end position="87"/>
    </location>
    <ligand>
        <name>L-cysteinyl-5'-AMP</name>
        <dbReference type="ChEBI" id="CHEBI:144924"/>
    </ligand>
</feature>
<dbReference type="OrthoDB" id="9815130at2"/>
<dbReference type="Gene3D" id="3.40.50.620">
    <property type="entry name" value="HUPs"/>
    <property type="match status" value="1"/>
</dbReference>
<accession>A0A3E1HBN1</accession>
<evidence type="ECO:0000256" key="4">
    <source>
        <dbReference type="ARBA" id="ARBA00022598"/>
    </source>
</evidence>
<dbReference type="Gene3D" id="1.20.120.640">
    <property type="entry name" value="Anticodon-binding domain of a subclass of class I aminoacyl-tRNA synthetases"/>
    <property type="match status" value="1"/>
</dbReference>
<comment type="function">
    <text evidence="1 10">Catalyzes the ATP-dependent condensation of GlcN-Ins and L-cysteine to form L-Cys-GlcN-Ins.</text>
</comment>
<dbReference type="EMBL" id="QAYL01000053">
    <property type="protein sequence ID" value="RFD23837.1"/>
    <property type="molecule type" value="Genomic_DNA"/>
</dbReference>
<feature type="binding site" evidence="10">
    <location>
        <position position="234"/>
    </location>
    <ligand>
        <name>Zn(2+)</name>
        <dbReference type="ChEBI" id="CHEBI:29105"/>
    </ligand>
</feature>
<feature type="short sequence motif" description="'HIGH' region" evidence="10">
    <location>
        <begin position="49"/>
        <end position="59"/>
    </location>
</feature>
<dbReference type="CDD" id="cd07955">
    <property type="entry name" value="Anticodon_Ia_Cys_like"/>
    <property type="match status" value="1"/>
</dbReference>
<dbReference type="GO" id="GO:0035446">
    <property type="term" value="F:cysteine-glucosaminylinositol ligase activity"/>
    <property type="evidence" value="ECO:0007669"/>
    <property type="project" value="UniProtKB-UniRule"/>
</dbReference>
<dbReference type="SUPFAM" id="SSF52374">
    <property type="entry name" value="Nucleotidylyl transferase"/>
    <property type="match status" value="1"/>
</dbReference>
<dbReference type="GO" id="GO:0008270">
    <property type="term" value="F:zinc ion binding"/>
    <property type="evidence" value="ECO:0007669"/>
    <property type="project" value="UniProtKB-UniRule"/>
</dbReference>
<evidence type="ECO:0000256" key="5">
    <source>
        <dbReference type="ARBA" id="ARBA00022723"/>
    </source>
</evidence>
<gene>
    <name evidence="10" type="primary">mshC</name>
    <name evidence="12" type="ORF">MUBE_14855</name>
</gene>
<keyword evidence="5 10" id="KW-0479">Metal-binding</keyword>
<evidence type="ECO:0000256" key="6">
    <source>
        <dbReference type="ARBA" id="ARBA00022741"/>
    </source>
</evidence>
<protein>
    <recommendedName>
        <fullName evidence="10">L-cysteine:1D-myo-inositol 2-amino-2-deoxy-alpha-D-glucopyranoside ligase</fullName>
        <shortName evidence="10">L-Cys:GlcN-Ins ligase</shortName>
        <ecNumber evidence="10">6.3.1.13</ecNumber>
    </recommendedName>
    <alternativeName>
        <fullName evidence="10">Mycothiol ligase</fullName>
        <shortName evidence="10">MSH ligase</shortName>
    </alternativeName>
</protein>
<comment type="similarity">
    <text evidence="2 10">Belongs to the class-I aminoacyl-tRNA synthetase family. MshC subfamily.</text>
</comment>
<keyword evidence="7 10" id="KW-0862">Zinc</keyword>
<organism evidence="12 13">
    <name type="scientific">Mycobacterium uberis</name>
    <dbReference type="NCBI Taxonomy" id="2162698"/>
    <lineage>
        <taxon>Bacteria</taxon>
        <taxon>Bacillati</taxon>
        <taxon>Actinomycetota</taxon>
        <taxon>Actinomycetes</taxon>
        <taxon>Mycobacteriales</taxon>
        <taxon>Mycobacteriaceae</taxon>
        <taxon>Mycobacterium</taxon>
    </lineage>
</organism>
<keyword evidence="8 10" id="KW-0067">ATP-binding</keyword>
<evidence type="ECO:0000256" key="7">
    <source>
        <dbReference type="ARBA" id="ARBA00022833"/>
    </source>
</evidence>
<dbReference type="FunFam" id="3.40.50.620:FF:000134">
    <property type="entry name" value="L-cysteine:1D-myo-inositol 2-amino-2-deoxy-alpha-D-glucopyranoside ligase"/>
    <property type="match status" value="1"/>
</dbReference>
<dbReference type="EC" id="6.3.1.13" evidence="10"/>
<dbReference type="Pfam" id="PF01406">
    <property type="entry name" value="tRNA-synt_1e"/>
    <property type="match status" value="1"/>
</dbReference>
<dbReference type="CDD" id="cd00672">
    <property type="entry name" value="CysRS_core"/>
    <property type="match status" value="1"/>
</dbReference>
<dbReference type="InterPro" id="IPR024909">
    <property type="entry name" value="Cys-tRNA/MSH_ligase"/>
</dbReference>
<sequence>MQSWYFAQVPRLPGRGPELRLYDTSDRQVRPVAAGTASTCKATMYVCGITPYDATHLGHAATYLAFDLIHRLWLDLGHDVHYVQNVTDVDDPLFERADRDGVDWRDLAGREIALFRDDMAALRILPPHDYVAATEAITEIVELVEKMLTSGAAYVIEDEYPDIYFRADTTLQFGYESGYDRDTMLRLYEQCGGDSHRPGKSDELDALLWRAARPGEPSWPSPLGPGRPGWHVECAAIALSRIGIGLDIQGGGSDLVFPHHEFTAAHAECVKGERRFARHYVHAGMIGWDGHKMSKSRGNLVLVSALRAQGAPPAAIRLSLLAGHYRADRFWSRQLLDEAIARLHRWRTAVSMPAGPDVADVIARVRGYLADDLDTPKAIAALDGWVTDALEYGGHDTAAPKLLATAIDTLLGVDVDL</sequence>
<dbReference type="GO" id="GO:0005524">
    <property type="term" value="F:ATP binding"/>
    <property type="evidence" value="ECO:0007669"/>
    <property type="project" value="UniProtKB-KW"/>
</dbReference>
<name>A0A3E1HBN1_9MYCO</name>
<dbReference type="GO" id="GO:0005829">
    <property type="term" value="C:cytosol"/>
    <property type="evidence" value="ECO:0007669"/>
    <property type="project" value="TreeGrafter"/>
</dbReference>
<feature type="binding site" evidence="10">
    <location>
        <position position="230"/>
    </location>
    <ligand>
        <name>L-cysteinyl-5'-AMP</name>
        <dbReference type="ChEBI" id="CHEBI:144924"/>
    </ligand>
</feature>
<dbReference type="PANTHER" id="PTHR10890">
    <property type="entry name" value="CYSTEINYL-TRNA SYNTHETASE"/>
    <property type="match status" value="1"/>
</dbReference>
<feature type="binding site" evidence="10">
    <location>
        <position position="286"/>
    </location>
    <ligand>
        <name>L-cysteinyl-5'-AMP</name>
        <dbReference type="ChEBI" id="CHEBI:144924"/>
    </ligand>
</feature>
<evidence type="ECO:0000259" key="11">
    <source>
        <dbReference type="Pfam" id="PF01406"/>
    </source>
</evidence>
<evidence type="ECO:0000313" key="12">
    <source>
        <dbReference type="EMBL" id="RFD23837.1"/>
    </source>
</evidence>
<feature type="binding site" evidence="10">
    <location>
        <begin position="252"/>
        <end position="254"/>
    </location>
    <ligand>
        <name>L-cysteinyl-5'-AMP</name>
        <dbReference type="ChEBI" id="CHEBI:144924"/>
    </ligand>
</feature>
<dbReference type="InterPro" id="IPR017812">
    <property type="entry name" value="Mycothiol_ligase_MshC"/>
</dbReference>